<feature type="compositionally biased region" description="Basic residues" evidence="1">
    <location>
        <begin position="194"/>
        <end position="209"/>
    </location>
</feature>
<name>A0ABN8RYQ6_9CNID</name>
<reference evidence="2 3" key="1">
    <citation type="submission" date="2022-05" db="EMBL/GenBank/DDBJ databases">
        <authorList>
            <consortium name="Genoscope - CEA"/>
            <person name="William W."/>
        </authorList>
    </citation>
    <scope>NUCLEOTIDE SEQUENCE [LARGE SCALE GENOMIC DNA]</scope>
</reference>
<dbReference type="Proteomes" id="UP001159405">
    <property type="component" value="Unassembled WGS sequence"/>
</dbReference>
<feature type="compositionally biased region" description="Basic and acidic residues" evidence="1">
    <location>
        <begin position="989"/>
        <end position="998"/>
    </location>
</feature>
<evidence type="ECO:0000313" key="3">
    <source>
        <dbReference type="Proteomes" id="UP001159405"/>
    </source>
</evidence>
<feature type="region of interest" description="Disordered" evidence="1">
    <location>
        <begin position="191"/>
        <end position="211"/>
    </location>
</feature>
<dbReference type="EMBL" id="CALNXK010000394">
    <property type="protein sequence ID" value="CAH3184621.1"/>
    <property type="molecule type" value="Genomic_DNA"/>
</dbReference>
<feature type="compositionally biased region" description="Basic and acidic residues" evidence="1">
    <location>
        <begin position="967"/>
        <end position="978"/>
    </location>
</feature>
<feature type="non-terminal residue" evidence="2">
    <location>
        <position position="998"/>
    </location>
</feature>
<gene>
    <name evidence="2" type="ORF">PLOB_00030657</name>
</gene>
<evidence type="ECO:0000313" key="2">
    <source>
        <dbReference type="EMBL" id="CAH3184621.1"/>
    </source>
</evidence>
<sequence length="998" mass="114553">MAGFFNCGFSRVAAKYSMLDENGKVIRDKGIRLQKFLSIFPDNKEAFAVTQTIFDKRLPVLLKNFDKWRGENKAKYLTHFSPTAWKSLSAAKRGLHTISNCNACAVNHLPVQSLFPLKSNRLKVNNPMSACAKEVTSLQKKTTKLVKPSKATIQDTAKQIYFKINEPFKSLYNVNLAEALTKVPEIGVTQSKTKGQKQKERRKTLRPIKRKTEDQWSKVDCDTMLGTRQAYKQRDLQRKSLYFESTHEASVRTLKRKALEEAGLRKKKRHSPDPASIDFDKEGLLQEVNSMKEGEKINYSELSRKYGAAEKSKVGNMVVKEFLETKGVDVAKFTGPRKNAQTVTRRRLNRMFGGEITTPVPRTNAALRETLRAKIRAGEYRLGEIIAPKRYKKLMLQPDGTLKTEYFTVNGRKIPLLEIRKALLEEHEKEGLVRDHSDAHYNCMSVDDIKSRLRELGELKIDGLREELLKVLKLHECTRHLMIWSDHSSIMNHGHLLLTVNAIYDPAFYYTSEELHGKNVQELVEKPHIYIMARCRDTIEDQLLYIETRLEDIYELGNQLLSSQKVSIRDICRFFHGDHPSQEVESGEQIGGGFGCCGCTGGSASYIDHVGSLRAPHITLEERRRKVLEGPAGKERRNCGVHPFKNMSKEELIRECKGRHLSVDGLLKPALESNLKEVLRGIQRVPALCFPQQECSLQELNLGNYEVLPVEPLHDLKEHINIIFKELPKHLNDEEKVLFDETMEAVLSTKEKLRGSDYRLCCIVLALHLGKHCRLTIKRLLHTLAELCEMLYAPAEKRTPRFILRLHNVTFCHVIAVRKVFKIPQVLTYRKLFGIYYHSITCHAPLTSRIISLSSVDTEEEEREFSTINSISKSTSNGHPEHIIPKSVQAERSFRSKKSALTDQQSKIGQYAKNLPNFPDTSIPKELLDSEIYQAHLEQISDFLLCGRGVWWHADEESKEIIFHDSKEQPEFRDEGPPIHHFRSSSFQSEREYLKEKW</sequence>
<protein>
    <submittedName>
        <fullName evidence="2">Uncharacterized protein</fullName>
    </submittedName>
</protein>
<evidence type="ECO:0000256" key="1">
    <source>
        <dbReference type="SAM" id="MobiDB-lite"/>
    </source>
</evidence>
<accession>A0ABN8RYQ6</accession>
<feature type="region of interest" description="Disordered" evidence="1">
    <location>
        <begin position="967"/>
        <end position="998"/>
    </location>
</feature>
<comment type="caution">
    <text evidence="2">The sequence shown here is derived from an EMBL/GenBank/DDBJ whole genome shotgun (WGS) entry which is preliminary data.</text>
</comment>
<keyword evidence="3" id="KW-1185">Reference proteome</keyword>
<proteinExistence type="predicted"/>
<organism evidence="2 3">
    <name type="scientific">Porites lobata</name>
    <dbReference type="NCBI Taxonomy" id="104759"/>
    <lineage>
        <taxon>Eukaryota</taxon>
        <taxon>Metazoa</taxon>
        <taxon>Cnidaria</taxon>
        <taxon>Anthozoa</taxon>
        <taxon>Hexacorallia</taxon>
        <taxon>Scleractinia</taxon>
        <taxon>Fungiina</taxon>
        <taxon>Poritidae</taxon>
        <taxon>Porites</taxon>
    </lineage>
</organism>